<evidence type="ECO:0000256" key="2">
    <source>
        <dbReference type="SAM" id="Phobius"/>
    </source>
</evidence>
<evidence type="ECO:0000256" key="1">
    <source>
        <dbReference type="SAM" id="MobiDB-lite"/>
    </source>
</evidence>
<evidence type="ECO:0000313" key="4">
    <source>
        <dbReference type="Proteomes" id="UP000613580"/>
    </source>
</evidence>
<feature type="transmembrane region" description="Helical" evidence="2">
    <location>
        <begin position="38"/>
        <end position="55"/>
    </location>
</feature>
<sequence length="187" mass="20145">MPPSSSAVDSNIPKRDGPLTRPLESGSKPLQNTRLNRLIYLLLIVSTLLSAYYGYRILQWKTEVGGWWNFATGKRPDEMKHAYDGGRRSRPMHKAEETVEDRINALADALGMPSRELASAIAGAVKQHIPPASLSSVAAHQTGDAVEAMVKATGEEHESGDKKNEGDGGVVDNIASGMGSFVGFDEP</sequence>
<protein>
    <submittedName>
        <fullName evidence="3">Uncharacterized protein</fullName>
    </submittedName>
</protein>
<proteinExistence type="predicted"/>
<dbReference type="Proteomes" id="UP000613580">
    <property type="component" value="Unassembled WGS sequence"/>
</dbReference>
<keyword evidence="2" id="KW-0812">Transmembrane</keyword>
<gene>
    <name evidence="3" type="ORF">HMN09_00553600</name>
</gene>
<name>A0A8H6WDL5_MYCCL</name>
<dbReference type="AlphaFoldDB" id="A0A8H6WDL5"/>
<feature type="compositionally biased region" description="Basic and acidic residues" evidence="1">
    <location>
        <begin position="153"/>
        <end position="166"/>
    </location>
</feature>
<dbReference type="OrthoDB" id="3199651at2759"/>
<comment type="caution">
    <text evidence="3">The sequence shown here is derived from an EMBL/GenBank/DDBJ whole genome shotgun (WGS) entry which is preliminary data.</text>
</comment>
<feature type="region of interest" description="Disordered" evidence="1">
    <location>
        <begin position="1"/>
        <end position="28"/>
    </location>
</feature>
<accession>A0A8H6WDL5</accession>
<keyword evidence="4" id="KW-1185">Reference proteome</keyword>
<evidence type="ECO:0000313" key="3">
    <source>
        <dbReference type="EMBL" id="KAF7313952.1"/>
    </source>
</evidence>
<organism evidence="3 4">
    <name type="scientific">Mycena chlorophos</name>
    <name type="common">Agaric fungus</name>
    <name type="synonym">Agaricus chlorophos</name>
    <dbReference type="NCBI Taxonomy" id="658473"/>
    <lineage>
        <taxon>Eukaryota</taxon>
        <taxon>Fungi</taxon>
        <taxon>Dikarya</taxon>
        <taxon>Basidiomycota</taxon>
        <taxon>Agaricomycotina</taxon>
        <taxon>Agaricomycetes</taxon>
        <taxon>Agaricomycetidae</taxon>
        <taxon>Agaricales</taxon>
        <taxon>Marasmiineae</taxon>
        <taxon>Mycenaceae</taxon>
        <taxon>Mycena</taxon>
    </lineage>
</organism>
<feature type="region of interest" description="Disordered" evidence="1">
    <location>
        <begin position="152"/>
        <end position="187"/>
    </location>
</feature>
<keyword evidence="2" id="KW-1133">Transmembrane helix</keyword>
<keyword evidence="2" id="KW-0472">Membrane</keyword>
<dbReference type="EMBL" id="JACAZE010000006">
    <property type="protein sequence ID" value="KAF7313952.1"/>
    <property type="molecule type" value="Genomic_DNA"/>
</dbReference>
<reference evidence="3" key="1">
    <citation type="submission" date="2020-05" db="EMBL/GenBank/DDBJ databases">
        <title>Mycena genomes resolve the evolution of fungal bioluminescence.</title>
        <authorList>
            <person name="Tsai I.J."/>
        </authorList>
    </citation>
    <scope>NUCLEOTIDE SEQUENCE</scope>
    <source>
        <strain evidence="3">110903Hualien_Pintung</strain>
    </source>
</reference>